<keyword evidence="3 9" id="KW-0963">Cytoplasm</keyword>
<evidence type="ECO:0000313" key="12">
    <source>
        <dbReference type="EMBL" id="GHH85085.1"/>
    </source>
</evidence>
<dbReference type="PANTHER" id="PTHR10815">
    <property type="entry name" value="METHYLATED-DNA--PROTEIN-CYSTEINE METHYLTRANSFERASE"/>
    <property type="match status" value="1"/>
</dbReference>
<dbReference type="Proteomes" id="UP000603708">
    <property type="component" value="Unassembled WGS sequence"/>
</dbReference>
<dbReference type="Pfam" id="PF02870">
    <property type="entry name" value="Methyltransf_1N"/>
    <property type="match status" value="1"/>
</dbReference>
<evidence type="ECO:0000259" key="10">
    <source>
        <dbReference type="Pfam" id="PF01035"/>
    </source>
</evidence>
<keyword evidence="4 9" id="KW-0489">Methyltransferase</keyword>
<dbReference type="AlphaFoldDB" id="A0A919GHW5"/>
<name>A0A919GHW5_9ACTN</name>
<evidence type="ECO:0000256" key="8">
    <source>
        <dbReference type="ARBA" id="ARBA00049348"/>
    </source>
</evidence>
<reference evidence="12" key="1">
    <citation type="journal article" date="2014" name="Int. J. Syst. Evol. Microbiol.">
        <title>Complete genome sequence of Corynebacterium casei LMG S-19264T (=DSM 44701T), isolated from a smear-ripened cheese.</title>
        <authorList>
            <consortium name="US DOE Joint Genome Institute (JGI-PGF)"/>
            <person name="Walter F."/>
            <person name="Albersmeier A."/>
            <person name="Kalinowski J."/>
            <person name="Ruckert C."/>
        </authorList>
    </citation>
    <scope>NUCLEOTIDE SEQUENCE</scope>
    <source>
        <strain evidence="12">JCM 5069</strain>
    </source>
</reference>
<dbReference type="GO" id="GO:0005737">
    <property type="term" value="C:cytoplasm"/>
    <property type="evidence" value="ECO:0007669"/>
    <property type="project" value="UniProtKB-SubCell"/>
</dbReference>
<evidence type="ECO:0000256" key="7">
    <source>
        <dbReference type="ARBA" id="ARBA00023204"/>
    </source>
</evidence>
<sequence>MSAGDPRPGGRAGGRLYVARCPCVLPTGAGKSGRYRPETEREAGMRTHTLVDSPVGDLTVVAQDGALVGLYFEGHRRGPSADVLGTRTGEGFEAVRQQLAEYFAGHRRQFDLPLAPRGNDFQRRVWELLRTIPYSETRSYADLARALGDPALAQAVGAASARNPLSVVIPCHRVVAADGSLRGYAGGLERKRFLLGLEEPAAAAADRLF</sequence>
<dbReference type="InterPro" id="IPR001497">
    <property type="entry name" value="MethylDNA_cys_MeTrfase_AS"/>
</dbReference>
<evidence type="ECO:0000256" key="1">
    <source>
        <dbReference type="ARBA" id="ARBA00001286"/>
    </source>
</evidence>
<dbReference type="HAMAP" id="MF_00772">
    <property type="entry name" value="OGT"/>
    <property type="match status" value="1"/>
</dbReference>
<evidence type="ECO:0000256" key="4">
    <source>
        <dbReference type="ARBA" id="ARBA00022603"/>
    </source>
</evidence>
<protein>
    <recommendedName>
        <fullName evidence="9">Methylated-DNA--protein-cysteine methyltransferase</fullName>
        <ecNumber evidence="9">2.1.1.63</ecNumber>
    </recommendedName>
    <alternativeName>
        <fullName evidence="9">6-O-methylguanine-DNA methyltransferase</fullName>
        <shortName evidence="9">MGMT</shortName>
    </alternativeName>
    <alternativeName>
        <fullName evidence="9">O-6-methylguanine-DNA-alkyltransferase</fullName>
    </alternativeName>
</protein>
<dbReference type="InterPro" id="IPR014048">
    <property type="entry name" value="MethylDNA_cys_MeTrfase_DNA-bd"/>
</dbReference>
<keyword evidence="13" id="KW-1185">Reference proteome</keyword>
<keyword evidence="6 9" id="KW-0227">DNA damage</keyword>
<reference evidence="12" key="2">
    <citation type="submission" date="2020-09" db="EMBL/GenBank/DDBJ databases">
        <authorList>
            <person name="Sun Q."/>
            <person name="Ohkuma M."/>
        </authorList>
    </citation>
    <scope>NUCLEOTIDE SEQUENCE</scope>
    <source>
        <strain evidence="12">JCM 5069</strain>
    </source>
</reference>
<dbReference type="PROSITE" id="PS00374">
    <property type="entry name" value="MGMT"/>
    <property type="match status" value="1"/>
</dbReference>
<keyword evidence="5 9" id="KW-0808">Transferase</keyword>
<evidence type="ECO:0000256" key="6">
    <source>
        <dbReference type="ARBA" id="ARBA00022763"/>
    </source>
</evidence>
<comment type="similarity">
    <text evidence="2 9">Belongs to the MGMT family.</text>
</comment>
<dbReference type="Gene3D" id="1.10.10.10">
    <property type="entry name" value="Winged helix-like DNA-binding domain superfamily/Winged helix DNA-binding domain"/>
    <property type="match status" value="1"/>
</dbReference>
<dbReference type="GO" id="GO:0003908">
    <property type="term" value="F:methylated-DNA-[protein]-cysteine S-methyltransferase activity"/>
    <property type="evidence" value="ECO:0007669"/>
    <property type="project" value="UniProtKB-UniRule"/>
</dbReference>
<dbReference type="SUPFAM" id="SSF53155">
    <property type="entry name" value="Methylated DNA-protein cysteine methyltransferase domain"/>
    <property type="match status" value="1"/>
</dbReference>
<dbReference type="InterPro" id="IPR008332">
    <property type="entry name" value="MethylG_MeTrfase_N"/>
</dbReference>
<dbReference type="EC" id="2.1.1.63" evidence="9"/>
<comment type="function">
    <text evidence="9">Involved in the cellular defense against the biological effects of O6-methylguanine (O6-MeG) and O4-methylthymine (O4-MeT) in DNA. Repairs the methylated nucleobase in DNA by stoichiometrically transferring the methyl group to a cysteine residue in the enzyme. This is a suicide reaction: the enzyme is irreversibly inactivated.</text>
</comment>
<dbReference type="InterPro" id="IPR023546">
    <property type="entry name" value="MGMT"/>
</dbReference>
<evidence type="ECO:0000256" key="3">
    <source>
        <dbReference type="ARBA" id="ARBA00022490"/>
    </source>
</evidence>
<evidence type="ECO:0000256" key="2">
    <source>
        <dbReference type="ARBA" id="ARBA00008711"/>
    </source>
</evidence>
<dbReference type="InterPro" id="IPR036631">
    <property type="entry name" value="MGMT_N_sf"/>
</dbReference>
<dbReference type="InterPro" id="IPR036388">
    <property type="entry name" value="WH-like_DNA-bd_sf"/>
</dbReference>
<proteinExistence type="inferred from homology"/>
<organism evidence="12 13">
    <name type="scientific">Streptomyces sulfonofaciens</name>
    <dbReference type="NCBI Taxonomy" id="68272"/>
    <lineage>
        <taxon>Bacteria</taxon>
        <taxon>Bacillati</taxon>
        <taxon>Actinomycetota</taxon>
        <taxon>Actinomycetes</taxon>
        <taxon>Kitasatosporales</taxon>
        <taxon>Streptomycetaceae</taxon>
        <taxon>Streptomyces</taxon>
    </lineage>
</organism>
<keyword evidence="7 9" id="KW-0234">DNA repair</keyword>
<dbReference type="NCBIfam" id="TIGR00589">
    <property type="entry name" value="ogt"/>
    <property type="match status" value="1"/>
</dbReference>
<comment type="caution">
    <text evidence="12">The sequence shown here is derived from an EMBL/GenBank/DDBJ whole genome shotgun (WGS) entry which is preliminary data.</text>
</comment>
<feature type="domain" description="Methylated-DNA-[protein]-cysteine S-methyltransferase DNA binding" evidence="10">
    <location>
        <begin position="120"/>
        <end position="199"/>
    </location>
</feature>
<dbReference type="PANTHER" id="PTHR10815:SF5">
    <property type="entry name" value="METHYLATED-DNA--PROTEIN-CYSTEINE METHYLTRANSFERASE"/>
    <property type="match status" value="1"/>
</dbReference>
<dbReference type="SUPFAM" id="SSF46767">
    <property type="entry name" value="Methylated DNA-protein cysteine methyltransferase, C-terminal domain"/>
    <property type="match status" value="1"/>
</dbReference>
<feature type="domain" description="Methylguanine DNA methyltransferase ribonuclease-like" evidence="11">
    <location>
        <begin position="48"/>
        <end position="116"/>
    </location>
</feature>
<gene>
    <name evidence="12" type="ORF">GCM10018793_51690</name>
</gene>
<evidence type="ECO:0000256" key="9">
    <source>
        <dbReference type="HAMAP-Rule" id="MF_00772"/>
    </source>
</evidence>
<evidence type="ECO:0000313" key="13">
    <source>
        <dbReference type="Proteomes" id="UP000603708"/>
    </source>
</evidence>
<comment type="miscellaneous">
    <text evidence="9">This enzyme catalyzes only one turnover and therefore is not strictly catalytic. According to one definition, an enzyme is a biocatalyst that acts repeatedly and over many reaction cycles.</text>
</comment>
<comment type="subcellular location">
    <subcellularLocation>
        <location evidence="9">Cytoplasm</location>
    </subcellularLocation>
</comment>
<comment type="catalytic activity">
    <reaction evidence="1 9">
        <text>a 4-O-methyl-thymidine in DNA + L-cysteinyl-[protein] = a thymidine in DNA + S-methyl-L-cysteinyl-[protein]</text>
        <dbReference type="Rhea" id="RHEA:53428"/>
        <dbReference type="Rhea" id="RHEA-COMP:10131"/>
        <dbReference type="Rhea" id="RHEA-COMP:10132"/>
        <dbReference type="Rhea" id="RHEA-COMP:13555"/>
        <dbReference type="Rhea" id="RHEA-COMP:13556"/>
        <dbReference type="ChEBI" id="CHEBI:29950"/>
        <dbReference type="ChEBI" id="CHEBI:82612"/>
        <dbReference type="ChEBI" id="CHEBI:137386"/>
        <dbReference type="ChEBI" id="CHEBI:137387"/>
        <dbReference type="EC" id="2.1.1.63"/>
    </reaction>
</comment>
<dbReference type="CDD" id="cd06445">
    <property type="entry name" value="ATase"/>
    <property type="match status" value="1"/>
</dbReference>
<comment type="catalytic activity">
    <reaction evidence="8 9">
        <text>a 6-O-methyl-2'-deoxyguanosine in DNA + L-cysteinyl-[protein] = S-methyl-L-cysteinyl-[protein] + a 2'-deoxyguanosine in DNA</text>
        <dbReference type="Rhea" id="RHEA:24000"/>
        <dbReference type="Rhea" id="RHEA-COMP:10131"/>
        <dbReference type="Rhea" id="RHEA-COMP:10132"/>
        <dbReference type="Rhea" id="RHEA-COMP:11367"/>
        <dbReference type="Rhea" id="RHEA-COMP:11368"/>
        <dbReference type="ChEBI" id="CHEBI:29950"/>
        <dbReference type="ChEBI" id="CHEBI:82612"/>
        <dbReference type="ChEBI" id="CHEBI:85445"/>
        <dbReference type="ChEBI" id="CHEBI:85448"/>
        <dbReference type="EC" id="2.1.1.63"/>
    </reaction>
</comment>
<feature type="active site" description="Nucleophile; methyl group acceptor" evidence="9">
    <location>
        <position position="171"/>
    </location>
</feature>
<dbReference type="InterPro" id="IPR036217">
    <property type="entry name" value="MethylDNA_cys_MeTrfase_DNAb"/>
</dbReference>
<dbReference type="Pfam" id="PF01035">
    <property type="entry name" value="DNA_binding_1"/>
    <property type="match status" value="1"/>
</dbReference>
<dbReference type="FunFam" id="1.10.10.10:FF:000214">
    <property type="entry name" value="Methylated-DNA--protein-cysteine methyltransferase"/>
    <property type="match status" value="1"/>
</dbReference>
<evidence type="ECO:0000259" key="11">
    <source>
        <dbReference type="Pfam" id="PF02870"/>
    </source>
</evidence>
<dbReference type="Gene3D" id="3.30.160.70">
    <property type="entry name" value="Methylated DNA-protein cysteine methyltransferase domain"/>
    <property type="match status" value="1"/>
</dbReference>
<dbReference type="EMBL" id="BNCD01000017">
    <property type="protein sequence ID" value="GHH85085.1"/>
    <property type="molecule type" value="Genomic_DNA"/>
</dbReference>
<dbReference type="GO" id="GO:0006307">
    <property type="term" value="P:DNA alkylation repair"/>
    <property type="evidence" value="ECO:0007669"/>
    <property type="project" value="UniProtKB-UniRule"/>
</dbReference>
<evidence type="ECO:0000256" key="5">
    <source>
        <dbReference type="ARBA" id="ARBA00022679"/>
    </source>
</evidence>
<accession>A0A919GHW5</accession>
<dbReference type="GO" id="GO:0032259">
    <property type="term" value="P:methylation"/>
    <property type="evidence" value="ECO:0007669"/>
    <property type="project" value="UniProtKB-KW"/>
</dbReference>